<reference evidence="2 3" key="1">
    <citation type="submission" date="2024-01" db="EMBL/GenBank/DDBJ databases">
        <title>Genome assemblies of Stephania.</title>
        <authorList>
            <person name="Yang L."/>
        </authorList>
    </citation>
    <scope>NUCLEOTIDE SEQUENCE [LARGE SCALE GENOMIC DNA]</scope>
    <source>
        <strain evidence="2">YNDBR</strain>
        <tissue evidence="2">Leaf</tissue>
    </source>
</reference>
<keyword evidence="3" id="KW-1185">Reference proteome</keyword>
<dbReference type="Proteomes" id="UP001420932">
    <property type="component" value="Unassembled WGS sequence"/>
</dbReference>
<feature type="compositionally biased region" description="Polar residues" evidence="1">
    <location>
        <begin position="7"/>
        <end position="29"/>
    </location>
</feature>
<name>A0AAP0JKD3_9MAGN</name>
<gene>
    <name evidence="2" type="ORF">Syun_013895</name>
</gene>
<sequence length="60" mass="6561">MEKFPSSGLSNSSKTLPEQPELSKSTVQTSPPPSTVDEPKTSTPKEQGFQASRKTFFDDD</sequence>
<evidence type="ECO:0000313" key="2">
    <source>
        <dbReference type="EMBL" id="KAK9134565.1"/>
    </source>
</evidence>
<dbReference type="AlphaFoldDB" id="A0AAP0JKD3"/>
<comment type="caution">
    <text evidence="2">The sequence shown here is derived from an EMBL/GenBank/DDBJ whole genome shotgun (WGS) entry which is preliminary data.</text>
</comment>
<dbReference type="EMBL" id="JBBNAF010000006">
    <property type="protein sequence ID" value="KAK9134565.1"/>
    <property type="molecule type" value="Genomic_DNA"/>
</dbReference>
<organism evidence="2 3">
    <name type="scientific">Stephania yunnanensis</name>
    <dbReference type="NCBI Taxonomy" id="152371"/>
    <lineage>
        <taxon>Eukaryota</taxon>
        <taxon>Viridiplantae</taxon>
        <taxon>Streptophyta</taxon>
        <taxon>Embryophyta</taxon>
        <taxon>Tracheophyta</taxon>
        <taxon>Spermatophyta</taxon>
        <taxon>Magnoliopsida</taxon>
        <taxon>Ranunculales</taxon>
        <taxon>Menispermaceae</taxon>
        <taxon>Menispermoideae</taxon>
        <taxon>Cissampelideae</taxon>
        <taxon>Stephania</taxon>
    </lineage>
</organism>
<protein>
    <submittedName>
        <fullName evidence="2">Uncharacterized protein</fullName>
    </submittedName>
</protein>
<feature type="compositionally biased region" description="Polar residues" evidence="1">
    <location>
        <begin position="41"/>
        <end position="53"/>
    </location>
</feature>
<proteinExistence type="predicted"/>
<accession>A0AAP0JKD3</accession>
<feature type="region of interest" description="Disordered" evidence="1">
    <location>
        <begin position="1"/>
        <end position="60"/>
    </location>
</feature>
<evidence type="ECO:0000313" key="3">
    <source>
        <dbReference type="Proteomes" id="UP001420932"/>
    </source>
</evidence>
<evidence type="ECO:0000256" key="1">
    <source>
        <dbReference type="SAM" id="MobiDB-lite"/>
    </source>
</evidence>